<reference evidence="1 2" key="2">
    <citation type="journal article" date="2022" name="Mol. Ecol. Resour.">
        <title>The genomes of chicory, endive, great burdock and yacon provide insights into Asteraceae paleo-polyploidization history and plant inulin production.</title>
        <authorList>
            <person name="Fan W."/>
            <person name="Wang S."/>
            <person name="Wang H."/>
            <person name="Wang A."/>
            <person name="Jiang F."/>
            <person name="Liu H."/>
            <person name="Zhao H."/>
            <person name="Xu D."/>
            <person name="Zhang Y."/>
        </authorList>
    </citation>
    <scope>NUCLEOTIDE SEQUENCE [LARGE SCALE GENOMIC DNA]</scope>
    <source>
        <strain evidence="2">cv. Yunnan</strain>
        <tissue evidence="1">Leaves</tissue>
    </source>
</reference>
<proteinExistence type="predicted"/>
<evidence type="ECO:0000313" key="2">
    <source>
        <dbReference type="Proteomes" id="UP001056120"/>
    </source>
</evidence>
<sequence>MVALHGSGSNSAAGSVGSRSAGKPGLTRPLTPLFSPSLKAMILGLHSPAATMIRIEDPLPGEPVQDLGPLGGVKGVGLEKMAQGPLSSDTQVSPVGSGDIF</sequence>
<comment type="caution">
    <text evidence="1">The sequence shown here is derived from an EMBL/GenBank/DDBJ whole genome shotgun (WGS) entry which is preliminary data.</text>
</comment>
<evidence type="ECO:0000313" key="1">
    <source>
        <dbReference type="EMBL" id="KAI3760549.1"/>
    </source>
</evidence>
<protein>
    <submittedName>
        <fullName evidence="1">Uncharacterized protein</fullName>
    </submittedName>
</protein>
<reference evidence="2" key="1">
    <citation type="journal article" date="2022" name="Mol. Ecol. Resour.">
        <title>The genomes of chicory, endive, great burdock and yacon provide insights into Asteraceae palaeo-polyploidization history and plant inulin production.</title>
        <authorList>
            <person name="Fan W."/>
            <person name="Wang S."/>
            <person name="Wang H."/>
            <person name="Wang A."/>
            <person name="Jiang F."/>
            <person name="Liu H."/>
            <person name="Zhao H."/>
            <person name="Xu D."/>
            <person name="Zhang Y."/>
        </authorList>
    </citation>
    <scope>NUCLEOTIDE SEQUENCE [LARGE SCALE GENOMIC DNA]</scope>
    <source>
        <strain evidence="2">cv. Yunnan</strain>
    </source>
</reference>
<dbReference type="EMBL" id="CM042034">
    <property type="protein sequence ID" value="KAI3760549.1"/>
    <property type="molecule type" value="Genomic_DNA"/>
</dbReference>
<accession>A0ACB9ENX5</accession>
<organism evidence="1 2">
    <name type="scientific">Smallanthus sonchifolius</name>
    <dbReference type="NCBI Taxonomy" id="185202"/>
    <lineage>
        <taxon>Eukaryota</taxon>
        <taxon>Viridiplantae</taxon>
        <taxon>Streptophyta</taxon>
        <taxon>Embryophyta</taxon>
        <taxon>Tracheophyta</taxon>
        <taxon>Spermatophyta</taxon>
        <taxon>Magnoliopsida</taxon>
        <taxon>eudicotyledons</taxon>
        <taxon>Gunneridae</taxon>
        <taxon>Pentapetalae</taxon>
        <taxon>asterids</taxon>
        <taxon>campanulids</taxon>
        <taxon>Asterales</taxon>
        <taxon>Asteraceae</taxon>
        <taxon>Asteroideae</taxon>
        <taxon>Heliantheae alliance</taxon>
        <taxon>Millerieae</taxon>
        <taxon>Smallanthus</taxon>
    </lineage>
</organism>
<name>A0ACB9ENX5_9ASTR</name>
<keyword evidence="2" id="KW-1185">Reference proteome</keyword>
<dbReference type="Proteomes" id="UP001056120">
    <property type="component" value="Linkage Group LG17"/>
</dbReference>
<gene>
    <name evidence="1" type="ORF">L1987_50945</name>
</gene>